<dbReference type="InterPro" id="IPR001537">
    <property type="entry name" value="SpoU_MeTrfase"/>
</dbReference>
<dbReference type="HAMAP" id="MF_02060">
    <property type="entry name" value="tRNA_methyltr_TrmH"/>
    <property type="match status" value="1"/>
</dbReference>
<proteinExistence type="inferred from homology"/>
<comment type="caution">
    <text evidence="10">The sequence shown here is derived from an EMBL/GenBank/DDBJ whole genome shotgun (WGS) entry which is preliminary data.</text>
</comment>
<dbReference type="PATRIC" id="fig|1232683.4.peg.3781"/>
<keyword evidence="6 7" id="KW-0694">RNA-binding</keyword>
<keyword evidence="4 7" id="KW-0949">S-adenosyl-L-methionine</keyword>
<protein>
    <recommendedName>
        <fullName evidence="7">tRNA (guanosine(18)-2'-O)-methyltransferase</fullName>
        <ecNumber evidence="7">2.1.1.34</ecNumber>
    </recommendedName>
    <alternativeName>
        <fullName evidence="7">tRNA [Gm18] methyltransferase</fullName>
    </alternativeName>
</protein>
<evidence type="ECO:0000313" key="10">
    <source>
        <dbReference type="EMBL" id="KEA62179.1"/>
    </source>
</evidence>
<feature type="binding site" evidence="7">
    <location>
        <position position="148"/>
    </location>
    <ligand>
        <name>S-adenosyl-L-methionine</name>
        <dbReference type="ChEBI" id="CHEBI:59789"/>
    </ligand>
</feature>
<dbReference type="Pfam" id="PF00588">
    <property type="entry name" value="SpoU_methylase"/>
    <property type="match status" value="1"/>
</dbReference>
<keyword evidence="11" id="KW-1185">Reference proteome</keyword>
<dbReference type="GO" id="GO:0000049">
    <property type="term" value="F:tRNA binding"/>
    <property type="evidence" value="ECO:0007669"/>
    <property type="project" value="UniProtKB-UniRule"/>
</dbReference>
<dbReference type="Pfam" id="PF12105">
    <property type="entry name" value="SpoU_methylas_C"/>
    <property type="match status" value="1"/>
</dbReference>
<evidence type="ECO:0000259" key="8">
    <source>
        <dbReference type="Pfam" id="PF00588"/>
    </source>
</evidence>
<feature type="binding site" evidence="7">
    <location>
        <position position="139"/>
    </location>
    <ligand>
        <name>S-adenosyl-L-methionine</name>
        <dbReference type="ChEBI" id="CHEBI:59789"/>
    </ligand>
</feature>
<accession>A0A081FUH4</accession>
<comment type="similarity">
    <text evidence="7">Belongs to the class IV-like SAM-binding methyltransferase superfamily. RNA methyltransferase TrmH family.</text>
</comment>
<dbReference type="InterPro" id="IPR029026">
    <property type="entry name" value="tRNA_m1G_MTases_N"/>
</dbReference>
<dbReference type="STRING" id="1232683.ADIMK_3840"/>
<reference evidence="10 11" key="1">
    <citation type="submission" date="2014-04" db="EMBL/GenBank/DDBJ databases">
        <title>Marinobacterium kochiensis sp. nov., isolated from sediment sample collected from Kochi backwaters in Kerala, India.</title>
        <authorList>
            <person name="Singh A."/>
            <person name="Pinnaka A.K."/>
        </authorList>
    </citation>
    <scope>NUCLEOTIDE SEQUENCE [LARGE SCALE GENOMIC DNA]</scope>
    <source>
        <strain evidence="10 11">AK27</strain>
    </source>
</reference>
<dbReference type="Proteomes" id="UP000028252">
    <property type="component" value="Unassembled WGS sequence"/>
</dbReference>
<keyword evidence="1 7" id="KW-0820">tRNA-binding</keyword>
<sequence length="227" mass="25469">MTPEREQRLLEILRRRQPDLTLITDKVHKPRNIAALVRNCDAVGIPRMHVVKPDHEYRRYRGTSRGSDRWVDSVLHDTLESAISAVRAQGMKIYAAHLSDSAVDFRDVDYTQPCAVLMGAEKAGISEEAAREADAHITVPMMGMVESLNVSTAAGIILIEAQRQRQLAGLYALDRMPVRETARHMFESRYPKIAAYCLTAGLPYPEYDDIGELLDPAACQQLLARRA</sequence>
<dbReference type="OrthoDB" id="9794400at2"/>
<name>A0A081FUH4_9GAMM</name>
<dbReference type="SUPFAM" id="SSF75217">
    <property type="entry name" value="alpha/beta knot"/>
    <property type="match status" value="1"/>
</dbReference>
<dbReference type="EMBL" id="JMQN01000057">
    <property type="protein sequence ID" value="KEA62179.1"/>
    <property type="molecule type" value="Genomic_DNA"/>
</dbReference>
<gene>
    <name evidence="7" type="primary">trmH</name>
    <name evidence="10" type="ORF">ADIMK_3840</name>
</gene>
<feature type="domain" description="RNA methyltransferase SpoU/TrmH type C-terminal" evidence="9">
    <location>
        <begin position="163"/>
        <end position="215"/>
    </location>
</feature>
<dbReference type="AlphaFoldDB" id="A0A081FUH4"/>
<dbReference type="GO" id="GO:0141100">
    <property type="term" value="F:tRNA (guanine(18)-2'-O)-methyltransferase activity"/>
    <property type="evidence" value="ECO:0007669"/>
    <property type="project" value="UniProtKB-UniRule"/>
</dbReference>
<dbReference type="NCBIfam" id="NF008295">
    <property type="entry name" value="PRK11081.1"/>
    <property type="match status" value="1"/>
</dbReference>
<dbReference type="Gene3D" id="3.40.1280.10">
    <property type="match status" value="1"/>
</dbReference>
<organism evidence="10 11">
    <name type="scientific">Marinobacterium lacunae</name>
    <dbReference type="NCBI Taxonomy" id="1232683"/>
    <lineage>
        <taxon>Bacteria</taxon>
        <taxon>Pseudomonadati</taxon>
        <taxon>Pseudomonadota</taxon>
        <taxon>Gammaproteobacteria</taxon>
        <taxon>Oceanospirillales</taxon>
        <taxon>Oceanospirillaceae</taxon>
        <taxon>Marinobacterium</taxon>
    </lineage>
</organism>
<evidence type="ECO:0000259" key="9">
    <source>
        <dbReference type="Pfam" id="PF12105"/>
    </source>
</evidence>
<dbReference type="InterPro" id="IPR029028">
    <property type="entry name" value="Alpha/beta_knot_MTases"/>
</dbReference>
<evidence type="ECO:0000256" key="4">
    <source>
        <dbReference type="ARBA" id="ARBA00022691"/>
    </source>
</evidence>
<dbReference type="InterPro" id="IPR033671">
    <property type="entry name" value="TrmH"/>
</dbReference>
<evidence type="ECO:0000256" key="5">
    <source>
        <dbReference type="ARBA" id="ARBA00022694"/>
    </source>
</evidence>
<dbReference type="RefSeq" id="WP_036191455.1">
    <property type="nucleotide sequence ID" value="NZ_JMQN01000057.1"/>
</dbReference>
<comment type="function">
    <text evidence="7">Catalyzes the 2'-O methylation of guanosine at position 18 in tRNA.</text>
</comment>
<keyword evidence="3 7" id="KW-0808">Transferase</keyword>
<dbReference type="CDD" id="cd18092">
    <property type="entry name" value="SpoU-like_TrmH"/>
    <property type="match status" value="1"/>
</dbReference>
<keyword evidence="2 7" id="KW-0489">Methyltransferase</keyword>
<evidence type="ECO:0000256" key="7">
    <source>
        <dbReference type="HAMAP-Rule" id="MF_02060"/>
    </source>
</evidence>
<dbReference type="EC" id="2.1.1.34" evidence="7"/>
<evidence type="ECO:0000256" key="6">
    <source>
        <dbReference type="ARBA" id="ARBA00022884"/>
    </source>
</evidence>
<comment type="caution">
    <text evidence="7">Lacks conserved residue(s) required for the propagation of feature annotation.</text>
</comment>
<dbReference type="GO" id="GO:0002938">
    <property type="term" value="P:tRNA guanine ribose methylation"/>
    <property type="evidence" value="ECO:0007669"/>
    <property type="project" value="UniProtKB-UniRule"/>
</dbReference>
<dbReference type="PANTHER" id="PTHR43453:SF1">
    <property type="entry name" value="TRNA_RRNA METHYLTRANSFERASE SPOU TYPE DOMAIN-CONTAINING PROTEIN"/>
    <property type="match status" value="1"/>
</dbReference>
<feature type="domain" description="tRNA/rRNA methyltransferase SpoU type" evidence="8">
    <location>
        <begin position="20"/>
        <end position="158"/>
    </location>
</feature>
<comment type="catalytic activity">
    <reaction evidence="7">
        <text>guanosine(18) in tRNA + S-adenosyl-L-methionine = 2'-O-methylguanosine(18) in tRNA + S-adenosyl-L-homocysteine + H(+)</text>
        <dbReference type="Rhea" id="RHEA:20077"/>
        <dbReference type="Rhea" id="RHEA-COMP:10190"/>
        <dbReference type="Rhea" id="RHEA-COMP:10192"/>
        <dbReference type="ChEBI" id="CHEBI:15378"/>
        <dbReference type="ChEBI" id="CHEBI:57856"/>
        <dbReference type="ChEBI" id="CHEBI:59789"/>
        <dbReference type="ChEBI" id="CHEBI:74269"/>
        <dbReference type="ChEBI" id="CHEBI:74445"/>
        <dbReference type="EC" id="2.1.1.34"/>
    </reaction>
</comment>
<keyword evidence="5 7" id="KW-0819">tRNA processing</keyword>
<evidence type="ECO:0000313" key="11">
    <source>
        <dbReference type="Proteomes" id="UP000028252"/>
    </source>
</evidence>
<evidence type="ECO:0000256" key="2">
    <source>
        <dbReference type="ARBA" id="ARBA00022603"/>
    </source>
</evidence>
<dbReference type="PANTHER" id="PTHR43453">
    <property type="entry name" value="RRNA METHYLASE-LIKE"/>
    <property type="match status" value="1"/>
</dbReference>
<evidence type="ECO:0000256" key="3">
    <source>
        <dbReference type="ARBA" id="ARBA00022679"/>
    </source>
</evidence>
<dbReference type="InterPro" id="IPR022724">
    <property type="entry name" value="rRNA_MeTrfase_SpoU_C"/>
</dbReference>
<dbReference type="eggNOG" id="COG0566">
    <property type="taxonomic scope" value="Bacteria"/>
</dbReference>
<evidence type="ECO:0000256" key="1">
    <source>
        <dbReference type="ARBA" id="ARBA00022555"/>
    </source>
</evidence>